<feature type="domain" description="AsmA" evidence="2">
    <location>
        <begin position="1"/>
        <end position="541"/>
    </location>
</feature>
<dbReference type="Pfam" id="PF05170">
    <property type="entry name" value="AsmA"/>
    <property type="match status" value="1"/>
</dbReference>
<evidence type="ECO:0000256" key="1">
    <source>
        <dbReference type="SAM" id="MobiDB-lite"/>
    </source>
</evidence>
<dbReference type="InterPro" id="IPR007844">
    <property type="entry name" value="AsmA"/>
</dbReference>
<feature type="compositionally biased region" description="Polar residues" evidence="1">
    <location>
        <begin position="625"/>
        <end position="637"/>
    </location>
</feature>
<name>A0A0M0HMF2_VIBNE</name>
<protein>
    <submittedName>
        <fullName evidence="3">Membrane assembly protein AsmA</fullName>
    </submittedName>
</protein>
<dbReference type="STRING" id="693.AKJ17_12985"/>
<evidence type="ECO:0000259" key="2">
    <source>
        <dbReference type="Pfam" id="PF05170"/>
    </source>
</evidence>
<dbReference type="EMBL" id="LHPJ01000010">
    <property type="protein sequence ID" value="KOO02913.1"/>
    <property type="molecule type" value="Genomic_DNA"/>
</dbReference>
<feature type="region of interest" description="Disordered" evidence="1">
    <location>
        <begin position="623"/>
        <end position="647"/>
    </location>
</feature>
<reference evidence="4" key="1">
    <citation type="submission" date="2015-08" db="EMBL/GenBank/DDBJ databases">
        <title>Vibrio galatheae sp. nov., a novel member of the Vibrionaceae family isolated from the Solomon Islands.</title>
        <authorList>
            <person name="Giubergia S."/>
            <person name="Machado H."/>
            <person name="Mateiu R.V."/>
            <person name="Gram L."/>
        </authorList>
    </citation>
    <scope>NUCLEOTIDE SEQUENCE [LARGE SCALE GENOMIC DNA]</scope>
    <source>
        <strain evidence="4">DSM 19584</strain>
    </source>
</reference>
<keyword evidence="4" id="KW-1185">Reference proteome</keyword>
<dbReference type="AlphaFoldDB" id="A0A0M0HMF2"/>
<gene>
    <name evidence="3" type="ORF">AKJ17_12985</name>
</gene>
<dbReference type="RefSeq" id="WP_053396322.1">
    <property type="nucleotide sequence ID" value="NZ_LHPJ01000010.1"/>
</dbReference>
<dbReference type="PATRIC" id="fig|693.5.peg.2659"/>
<evidence type="ECO:0000313" key="3">
    <source>
        <dbReference type="EMBL" id="KOO02913.1"/>
    </source>
</evidence>
<dbReference type="Proteomes" id="UP000037515">
    <property type="component" value="Unassembled WGS sequence"/>
</dbReference>
<organism evidence="3 4">
    <name type="scientific">Vibrio nereis</name>
    <dbReference type="NCBI Taxonomy" id="693"/>
    <lineage>
        <taxon>Bacteria</taxon>
        <taxon>Pseudomonadati</taxon>
        <taxon>Pseudomonadota</taxon>
        <taxon>Gammaproteobacteria</taxon>
        <taxon>Vibrionales</taxon>
        <taxon>Vibrionaceae</taxon>
        <taxon>Vibrio</taxon>
    </lineage>
</organism>
<sequence>MKRILLRSTLVLVCLLSLSAISLYALLQSRYAADVVNLAAKALSPYSLTTRQAVYTPPYQLELQDVEFTSDQHTQLIPKVTLWLNPYLFSDGKLALDSLLIEGANIDLKSLDTQFLHSLHLHHLALKHVDVSTDTWSARELGLQVKSPKWTEPNQPLPYGDIQLSAQQLYTQGEAFDRLLFDADYQPQDSTVYGLSFDWRGANISGQAEQYQEGWSLVNVTINQLKLPSSIPSERLLETLQSLSLSVTHINSLDILESSFEYAGWHFDKLDASLENIALTRSVWQQQQGYLSFDADSATREQLQFTSPTAKLGFTPQGVSFDEFDADFKQGRLQLSGLVSPSTIHLKSLKLSGIKWLENTSDLIHFFQHSALNELSISELTVNNGQLIQVEQKPYWQLSGLNIDGEQLSLIQNGQWSLFSGEVEISANSASWDKWITTQAIVNVQSDKGNIALTRTFLPLANGYVEATGQWDRSQLSAPWQFRLHGDGIPLNQPWVQEKLPFTLTGVAELEMAFSGLSGDYSMLAHSMSGKAVGQIHEGTIDARSIDGELRFQHAWPFEPIQVHSDRGRLTIQAQSDNAQLSGTLDLTKPEFGSLLLNINQDCQQLWSEIFEQTTVIKDRCSVPQRPTSAQPGSNQEADGDASPITD</sequence>
<evidence type="ECO:0000313" key="4">
    <source>
        <dbReference type="Proteomes" id="UP000037515"/>
    </source>
</evidence>
<comment type="caution">
    <text evidence="3">The sequence shown here is derived from an EMBL/GenBank/DDBJ whole genome shotgun (WGS) entry which is preliminary data.</text>
</comment>
<accession>A0A0M0HMF2</accession>
<proteinExistence type="predicted"/>